<proteinExistence type="predicted"/>
<feature type="non-terminal residue" evidence="5">
    <location>
        <position position="386"/>
    </location>
</feature>
<evidence type="ECO:0000313" key="5">
    <source>
        <dbReference type="EMBL" id="KAJ7713016.1"/>
    </source>
</evidence>
<dbReference type="PANTHER" id="PTHR24346">
    <property type="entry name" value="MAP/MICROTUBULE AFFINITY-REGULATING KINASE"/>
    <property type="match status" value="1"/>
</dbReference>
<keyword evidence="1" id="KW-0547">Nucleotide-binding</keyword>
<evidence type="ECO:0000259" key="4">
    <source>
        <dbReference type="PROSITE" id="PS50011"/>
    </source>
</evidence>
<dbReference type="SMART" id="SM00220">
    <property type="entry name" value="S_TKc"/>
    <property type="match status" value="1"/>
</dbReference>
<accession>A0AAD7ME41</accession>
<evidence type="ECO:0000313" key="6">
    <source>
        <dbReference type="Proteomes" id="UP001215598"/>
    </source>
</evidence>
<keyword evidence="2" id="KW-0067">ATP-binding</keyword>
<dbReference type="GO" id="GO:0000226">
    <property type="term" value="P:microtubule cytoskeleton organization"/>
    <property type="evidence" value="ECO:0007669"/>
    <property type="project" value="TreeGrafter"/>
</dbReference>
<dbReference type="InterPro" id="IPR000719">
    <property type="entry name" value="Prot_kinase_dom"/>
</dbReference>
<dbReference type="GO" id="GO:0005737">
    <property type="term" value="C:cytoplasm"/>
    <property type="evidence" value="ECO:0007669"/>
    <property type="project" value="TreeGrafter"/>
</dbReference>
<dbReference type="PANTHER" id="PTHR24346:SF76">
    <property type="entry name" value="NON-SPECIFIC SERINE_THREONINE PROTEIN KINASE"/>
    <property type="match status" value="1"/>
</dbReference>
<dbReference type="GO" id="GO:0005524">
    <property type="term" value="F:ATP binding"/>
    <property type="evidence" value="ECO:0007669"/>
    <property type="project" value="UniProtKB-KW"/>
</dbReference>
<keyword evidence="6" id="KW-1185">Reference proteome</keyword>
<dbReference type="SUPFAM" id="SSF56112">
    <property type="entry name" value="Protein kinase-like (PK-like)"/>
    <property type="match status" value="1"/>
</dbReference>
<protein>
    <submittedName>
        <fullName evidence="5">Kinase-like domain-containing protein</fullName>
    </submittedName>
</protein>
<dbReference type="Gene3D" id="1.10.510.10">
    <property type="entry name" value="Transferase(Phosphotransferase) domain 1"/>
    <property type="match status" value="2"/>
</dbReference>
<evidence type="ECO:0000256" key="2">
    <source>
        <dbReference type="ARBA" id="ARBA00022840"/>
    </source>
</evidence>
<name>A0AAD7ME41_9AGAR</name>
<feature type="domain" description="Protein kinase" evidence="4">
    <location>
        <begin position="77"/>
        <end position="384"/>
    </location>
</feature>
<dbReference type="PROSITE" id="PS00108">
    <property type="entry name" value="PROTEIN_KINASE_ST"/>
    <property type="match status" value="1"/>
</dbReference>
<evidence type="ECO:0000256" key="3">
    <source>
        <dbReference type="SAM" id="MobiDB-lite"/>
    </source>
</evidence>
<reference evidence="5" key="1">
    <citation type="submission" date="2023-03" db="EMBL/GenBank/DDBJ databases">
        <title>Massive genome expansion in bonnet fungi (Mycena s.s.) driven by repeated elements and novel gene families across ecological guilds.</title>
        <authorList>
            <consortium name="Lawrence Berkeley National Laboratory"/>
            <person name="Harder C.B."/>
            <person name="Miyauchi S."/>
            <person name="Viragh M."/>
            <person name="Kuo A."/>
            <person name="Thoen E."/>
            <person name="Andreopoulos B."/>
            <person name="Lu D."/>
            <person name="Skrede I."/>
            <person name="Drula E."/>
            <person name="Henrissat B."/>
            <person name="Morin E."/>
            <person name="Kohler A."/>
            <person name="Barry K."/>
            <person name="LaButti K."/>
            <person name="Morin E."/>
            <person name="Salamov A."/>
            <person name="Lipzen A."/>
            <person name="Mereny Z."/>
            <person name="Hegedus B."/>
            <person name="Baldrian P."/>
            <person name="Stursova M."/>
            <person name="Weitz H."/>
            <person name="Taylor A."/>
            <person name="Grigoriev I.V."/>
            <person name="Nagy L.G."/>
            <person name="Martin F."/>
            <person name="Kauserud H."/>
        </authorList>
    </citation>
    <scope>NUCLEOTIDE SEQUENCE</scope>
    <source>
        <strain evidence="5">CBHHK182m</strain>
    </source>
</reference>
<dbReference type="GO" id="GO:0004674">
    <property type="term" value="F:protein serine/threonine kinase activity"/>
    <property type="evidence" value="ECO:0007669"/>
    <property type="project" value="TreeGrafter"/>
</dbReference>
<dbReference type="GO" id="GO:0035556">
    <property type="term" value="P:intracellular signal transduction"/>
    <property type="evidence" value="ECO:0007669"/>
    <property type="project" value="TreeGrafter"/>
</dbReference>
<dbReference type="AlphaFoldDB" id="A0AAD7ME41"/>
<dbReference type="InterPro" id="IPR008271">
    <property type="entry name" value="Ser/Thr_kinase_AS"/>
</dbReference>
<evidence type="ECO:0000256" key="1">
    <source>
        <dbReference type="ARBA" id="ARBA00022741"/>
    </source>
</evidence>
<keyword evidence="5" id="KW-0808">Transferase</keyword>
<dbReference type="Proteomes" id="UP001215598">
    <property type="component" value="Unassembled WGS sequence"/>
</dbReference>
<dbReference type="PROSITE" id="PS50011">
    <property type="entry name" value="PROTEIN_KINASE_DOM"/>
    <property type="match status" value="1"/>
</dbReference>
<organism evidence="5 6">
    <name type="scientific">Mycena metata</name>
    <dbReference type="NCBI Taxonomy" id="1033252"/>
    <lineage>
        <taxon>Eukaryota</taxon>
        <taxon>Fungi</taxon>
        <taxon>Dikarya</taxon>
        <taxon>Basidiomycota</taxon>
        <taxon>Agaricomycotina</taxon>
        <taxon>Agaricomycetes</taxon>
        <taxon>Agaricomycetidae</taxon>
        <taxon>Agaricales</taxon>
        <taxon>Marasmiineae</taxon>
        <taxon>Mycenaceae</taxon>
        <taxon>Mycena</taxon>
    </lineage>
</organism>
<comment type="caution">
    <text evidence="5">The sequence shown here is derived from an EMBL/GenBank/DDBJ whole genome shotgun (WGS) entry which is preliminary data.</text>
</comment>
<dbReference type="Pfam" id="PF00069">
    <property type="entry name" value="Pkinase"/>
    <property type="match status" value="2"/>
</dbReference>
<sequence>MHPAQRDPNSFRRYFSTDAGEREHGPALVTAVSPSVSAGDATVASSPAALFLSAFSPSAAVAPAPEPDSEGAVVGGFTMGPIIAHGGFSTIRRATSATSGATVAVKIVPRQRERGAARRIAREEAVWTSLSHEHILPLFACIHMPTADFFVTQLCPAGSLFDIMRGGIPAREDTGRMFRQIVRGLRYLHTEKRLVHRDIKLENVLVDEAGVCRIADFGMARGMDEGGEWRELEQQHVEPEGLPIPNTGVHRAMSMAVPRSAAHPHSRREQRPNLNTTTTEFQPGSLPYAAPELLGPPPLTIAAPKNAAPAQDIWALGVLLYALLMGRLPFMDAFEPRLVLKILGGTYTPPTNVNPRTLAVLRGCLAPRVHDRWGVERVDEAAWSVG</sequence>
<dbReference type="EMBL" id="JARKIB010000353">
    <property type="protein sequence ID" value="KAJ7713016.1"/>
    <property type="molecule type" value="Genomic_DNA"/>
</dbReference>
<feature type="compositionally biased region" description="Polar residues" evidence="3">
    <location>
        <begin position="272"/>
        <end position="282"/>
    </location>
</feature>
<keyword evidence="5" id="KW-0418">Kinase</keyword>
<feature type="region of interest" description="Disordered" evidence="3">
    <location>
        <begin position="258"/>
        <end position="286"/>
    </location>
</feature>
<gene>
    <name evidence="5" type="ORF">B0H16DRAFT_1341824</name>
</gene>
<dbReference type="InterPro" id="IPR011009">
    <property type="entry name" value="Kinase-like_dom_sf"/>
</dbReference>